<dbReference type="InterPro" id="IPR003507">
    <property type="entry name" value="S66_fam"/>
</dbReference>
<dbReference type="Pfam" id="PF02016">
    <property type="entry name" value="Peptidase_S66"/>
    <property type="match status" value="1"/>
</dbReference>
<sequence length="308" mass="33951">MISPATSLKIISDDVINYSKNKLTGMGYGVSFSGHSNERDEFDSMPVSSRLDELHEAFSDKNVKCILTSLGGYNSNELLSGIDFDLIKRNPKIFSGFSDIAVLLNAIYGKTGLMTYHGPFFSTFGMHKGLDYTLEYFRACLVNDSPFSVAPSKEWSDDKWYLDQENRKFLPNKGYTLINSGEAKGRIIGGNLCSFNLLQGTPFMPNLKDSILILEDDHESNPDLFNRDLQSIINLPEFSGVNGIMIGRFQPASGFTEEILAKIIKNKKELDGLPVIAGVDFGHTNPILTLPIGGQAALTAEREGIDAL</sequence>
<dbReference type="InterPro" id="IPR029062">
    <property type="entry name" value="Class_I_gatase-like"/>
</dbReference>
<comment type="similarity">
    <text evidence="1">Belongs to the peptidase S66 family.</text>
</comment>
<dbReference type="AlphaFoldDB" id="D6GWM5"/>
<dbReference type="InterPro" id="IPR027478">
    <property type="entry name" value="LdcA_N"/>
</dbReference>
<proteinExistence type="inferred from homology"/>
<dbReference type="SUPFAM" id="SSF141986">
    <property type="entry name" value="LD-carboxypeptidase A C-terminal domain-like"/>
    <property type="match status" value="1"/>
</dbReference>
<dbReference type="Pfam" id="PF17676">
    <property type="entry name" value="Peptidase_S66C"/>
    <property type="match status" value="1"/>
</dbReference>
<feature type="domain" description="LD-carboxypeptidase C-terminal" evidence="4">
    <location>
        <begin position="184"/>
        <end position="298"/>
    </location>
</feature>
<keyword evidence="2" id="KW-0378">Hydrolase</keyword>
<organism evidence="5 6">
    <name type="scientific">Candidatus Parvarchaeum acidophilus ARMAN-5</name>
    <dbReference type="NCBI Taxonomy" id="662762"/>
    <lineage>
        <taxon>Archaea</taxon>
        <taxon>Candidatus Parvarchaeota</taxon>
        <taxon>Candidatus Parvarchaeum</taxon>
    </lineage>
</organism>
<evidence type="ECO:0000313" key="6">
    <source>
        <dbReference type="Proteomes" id="UP000009376"/>
    </source>
</evidence>
<evidence type="ECO:0000313" key="5">
    <source>
        <dbReference type="EMBL" id="EFD92378.1"/>
    </source>
</evidence>
<keyword evidence="5" id="KW-0645">Protease</keyword>
<reference evidence="5 6" key="1">
    <citation type="journal article" date="2010" name="Proc. Natl. Acad. Sci. U.S.A.">
        <title>Enigmatic, ultrasmall, uncultivated Archaea.</title>
        <authorList>
            <person name="Baker B.J."/>
            <person name="Comolli L.R."/>
            <person name="Dick G.J."/>
            <person name="Hauser L.J."/>
            <person name="Hyatt D."/>
            <person name="Dill B.D."/>
            <person name="Land M.L."/>
            <person name="Verberkmoes N.C."/>
            <person name="Hettich R.L."/>
            <person name="Banfield J.F."/>
        </authorList>
    </citation>
    <scope>NUCLEOTIDE SEQUENCE [LARGE SCALE GENOMIC DNA]</scope>
</reference>
<dbReference type="GO" id="GO:0004180">
    <property type="term" value="F:carboxypeptidase activity"/>
    <property type="evidence" value="ECO:0007669"/>
    <property type="project" value="UniProtKB-KW"/>
</dbReference>
<dbReference type="CDD" id="cd07062">
    <property type="entry name" value="Peptidase_S66_mccF_like"/>
    <property type="match status" value="1"/>
</dbReference>
<dbReference type="InterPro" id="IPR027461">
    <property type="entry name" value="Carboxypeptidase_A_C_sf"/>
</dbReference>
<evidence type="ECO:0000256" key="1">
    <source>
        <dbReference type="ARBA" id="ARBA00010233"/>
    </source>
</evidence>
<name>D6GWM5_PARA5</name>
<dbReference type="Gene3D" id="3.50.30.60">
    <property type="entry name" value="LD-carboxypeptidase A C-terminal domain-like"/>
    <property type="match status" value="1"/>
</dbReference>
<dbReference type="InterPro" id="IPR040921">
    <property type="entry name" value="Peptidase_S66C"/>
</dbReference>
<evidence type="ECO:0000259" key="4">
    <source>
        <dbReference type="Pfam" id="PF17676"/>
    </source>
</evidence>
<keyword evidence="5" id="KW-0121">Carboxypeptidase</keyword>
<dbReference type="PANTHER" id="PTHR30237:SF6">
    <property type="entry name" value="CARBOXYPEPTIDASE YOCD-RELATED"/>
    <property type="match status" value="1"/>
</dbReference>
<evidence type="ECO:0000256" key="2">
    <source>
        <dbReference type="ARBA" id="ARBA00022801"/>
    </source>
</evidence>
<dbReference type="PIRSF" id="PIRSF028757">
    <property type="entry name" value="LD-carboxypeptidase"/>
    <property type="match status" value="1"/>
</dbReference>
<dbReference type="SUPFAM" id="SSF52317">
    <property type="entry name" value="Class I glutamine amidotransferase-like"/>
    <property type="match status" value="1"/>
</dbReference>
<evidence type="ECO:0000259" key="3">
    <source>
        <dbReference type="Pfam" id="PF02016"/>
    </source>
</evidence>
<dbReference type="InterPro" id="IPR040449">
    <property type="entry name" value="Peptidase_S66_N"/>
</dbReference>
<dbReference type="MEROPS" id="S66.003"/>
<protein>
    <submittedName>
        <fullName evidence="5">Peptidase U61 LD-carboxypeptidase A</fullName>
    </submittedName>
</protein>
<feature type="domain" description="LD-carboxypeptidase N-terminal" evidence="3">
    <location>
        <begin position="2"/>
        <end position="118"/>
    </location>
</feature>
<dbReference type="Proteomes" id="UP000009376">
    <property type="component" value="Unassembled WGS sequence"/>
</dbReference>
<dbReference type="EMBL" id="GG745603">
    <property type="protein sequence ID" value="EFD92378.1"/>
    <property type="molecule type" value="Genomic_DNA"/>
</dbReference>
<gene>
    <name evidence="5" type="ORF">BJBARM5_0895</name>
</gene>
<accession>D6GWM5</accession>
<dbReference type="Gene3D" id="3.40.50.10740">
    <property type="entry name" value="Class I glutamine amidotransferase-like"/>
    <property type="match status" value="1"/>
</dbReference>
<dbReference type="PANTHER" id="PTHR30237">
    <property type="entry name" value="MURAMOYLTETRAPEPTIDE CARBOXYPEPTIDASE"/>
    <property type="match status" value="1"/>
</dbReference>